<gene>
    <name evidence="2" type="ORF">C2845_PM18G02240</name>
</gene>
<protein>
    <recommendedName>
        <fullName evidence="1">DUF1618 domain-containing protein</fullName>
    </recommendedName>
</protein>
<evidence type="ECO:0000259" key="1">
    <source>
        <dbReference type="Pfam" id="PF07762"/>
    </source>
</evidence>
<proteinExistence type="predicted"/>
<reference evidence="3" key="1">
    <citation type="journal article" date="2019" name="Nat. Commun.">
        <title>The genome of broomcorn millet.</title>
        <authorList>
            <person name="Zou C."/>
            <person name="Miki D."/>
            <person name="Li D."/>
            <person name="Tang Q."/>
            <person name="Xiao L."/>
            <person name="Rajput S."/>
            <person name="Deng P."/>
            <person name="Jia W."/>
            <person name="Huang R."/>
            <person name="Zhang M."/>
            <person name="Sun Y."/>
            <person name="Hu J."/>
            <person name="Fu X."/>
            <person name="Schnable P.S."/>
            <person name="Li F."/>
            <person name="Zhang H."/>
            <person name="Feng B."/>
            <person name="Zhu X."/>
            <person name="Liu R."/>
            <person name="Schnable J.C."/>
            <person name="Zhu J.-K."/>
            <person name="Zhang H."/>
        </authorList>
    </citation>
    <scope>NUCLEOTIDE SEQUENCE [LARGE SCALE GENOMIC DNA]</scope>
</reference>
<dbReference type="InterPro" id="IPR011676">
    <property type="entry name" value="DUF1618"/>
</dbReference>
<dbReference type="EMBL" id="PQIB02000017">
    <property type="protein sequence ID" value="RLM57983.1"/>
    <property type="molecule type" value="Genomic_DNA"/>
</dbReference>
<name>A0A3L6PI55_PANMI</name>
<dbReference type="Proteomes" id="UP000275267">
    <property type="component" value="Unassembled WGS sequence"/>
</dbReference>
<comment type="caution">
    <text evidence="2">The sequence shown here is derived from an EMBL/GenBank/DDBJ whole genome shotgun (WGS) entry which is preliminary data.</text>
</comment>
<feature type="domain" description="DUF1618" evidence="1">
    <location>
        <begin position="3"/>
        <end position="126"/>
    </location>
</feature>
<dbReference type="AlphaFoldDB" id="A0A3L6PI55"/>
<sequence>MGWVDLWRGILLCDVLHAEPSLRGVPLPLPLVEMGYNYSLGMELGNPAQRRGIAFIRGKGCLNFVHLESTEECFPEVDEETESITVRVDDWALTTWSNKKMSNSLEDWHKESVVQASSIAIDPAISRMLKDTGCCVYHRIMTLQQSSETCRTSRSISPLPASLVKMLFTW</sequence>
<keyword evidence="3" id="KW-1185">Reference proteome</keyword>
<dbReference type="PANTHER" id="PTHR33074">
    <property type="entry name" value="EXPRESSED PROTEIN-RELATED"/>
    <property type="match status" value="1"/>
</dbReference>
<dbReference type="Pfam" id="PF07762">
    <property type="entry name" value="DUF1618"/>
    <property type="match status" value="1"/>
</dbReference>
<accession>A0A3L6PI55</accession>
<dbReference type="OrthoDB" id="686173at2759"/>
<dbReference type="PANTHER" id="PTHR33074:SF72">
    <property type="entry name" value="DUF1618 DOMAIN-CONTAINING PROTEIN"/>
    <property type="match status" value="1"/>
</dbReference>
<organism evidence="2 3">
    <name type="scientific">Panicum miliaceum</name>
    <name type="common">Proso millet</name>
    <name type="synonym">Broomcorn millet</name>
    <dbReference type="NCBI Taxonomy" id="4540"/>
    <lineage>
        <taxon>Eukaryota</taxon>
        <taxon>Viridiplantae</taxon>
        <taxon>Streptophyta</taxon>
        <taxon>Embryophyta</taxon>
        <taxon>Tracheophyta</taxon>
        <taxon>Spermatophyta</taxon>
        <taxon>Magnoliopsida</taxon>
        <taxon>Liliopsida</taxon>
        <taxon>Poales</taxon>
        <taxon>Poaceae</taxon>
        <taxon>PACMAD clade</taxon>
        <taxon>Panicoideae</taxon>
        <taxon>Panicodae</taxon>
        <taxon>Paniceae</taxon>
        <taxon>Panicinae</taxon>
        <taxon>Panicum</taxon>
        <taxon>Panicum sect. Panicum</taxon>
    </lineage>
</organism>
<evidence type="ECO:0000313" key="3">
    <source>
        <dbReference type="Proteomes" id="UP000275267"/>
    </source>
</evidence>
<evidence type="ECO:0000313" key="2">
    <source>
        <dbReference type="EMBL" id="RLM57983.1"/>
    </source>
</evidence>